<proteinExistence type="predicted"/>
<reference evidence="2" key="1">
    <citation type="submission" date="2018-07" db="EMBL/GenBank/DDBJ databases">
        <title>Giant CbK-like Caulobacter bacteriophages have genetically divergent genomes.</title>
        <authorList>
            <person name="Wilson K.M."/>
            <person name="Ely B."/>
        </authorList>
    </citation>
    <scope>NUCLEOTIDE SEQUENCE [LARGE SCALE GENOMIC DNA]</scope>
</reference>
<dbReference type="EMBL" id="MH588545">
    <property type="protein sequence ID" value="AXQ68974.1"/>
    <property type="molecule type" value="Genomic_DNA"/>
</dbReference>
<organism evidence="1 2">
    <name type="scientific">Caulobacter phage CcrPW</name>
    <dbReference type="NCBI Taxonomy" id="2283271"/>
    <lineage>
        <taxon>Viruses</taxon>
        <taxon>Duplodnaviria</taxon>
        <taxon>Heunggongvirae</taxon>
        <taxon>Uroviricota</taxon>
        <taxon>Caudoviricetes</taxon>
        <taxon>Jeanschmidtviridae</taxon>
        <taxon>Colossusvirus</taxon>
        <taxon>Colossusvirus PW</taxon>
    </lineage>
</organism>
<evidence type="ECO:0000313" key="1">
    <source>
        <dbReference type="EMBL" id="AXQ68974.1"/>
    </source>
</evidence>
<name>A0A385EAT0_9CAUD</name>
<sequence length="59" mass="6453">MMKVRQANIPTATPVPLSHAVVDVGIGFVLAALIEKLHKSATFDDQDVSDMLARLYEVE</sequence>
<reference evidence="1 2" key="2">
    <citation type="submission" date="2018-09" db="EMBL/GenBank/DDBJ databases">
        <title>Giant CbK-like Caulobacter bacteriophages have genetically divergent genomes.</title>
        <authorList>
            <person name="Wilson K."/>
            <person name="Ely B."/>
        </authorList>
    </citation>
    <scope>NUCLEOTIDE SEQUENCE [LARGE SCALE GENOMIC DNA]</scope>
</reference>
<dbReference type="Proteomes" id="UP000259026">
    <property type="component" value="Segment"/>
</dbReference>
<protein>
    <submittedName>
        <fullName evidence="1">Uncharacterized protein</fullName>
    </submittedName>
</protein>
<evidence type="ECO:0000313" key="2">
    <source>
        <dbReference type="Proteomes" id="UP000259026"/>
    </source>
</evidence>
<gene>
    <name evidence="1" type="ORF">CcrPW_gp435c</name>
</gene>
<accession>A0A385EAT0</accession>
<keyword evidence="2" id="KW-1185">Reference proteome</keyword>